<keyword evidence="5" id="KW-0106">Calcium</keyword>
<dbReference type="GO" id="GO:0017000">
    <property type="term" value="P:antibiotic biosynthetic process"/>
    <property type="evidence" value="ECO:0007669"/>
    <property type="project" value="InterPro"/>
</dbReference>
<keyword evidence="3" id="KW-0865">Zymogen</keyword>
<dbReference type="Gene3D" id="1.10.439.10">
    <property type="entry name" value="Penicillin Amidohydrolase, domain 1"/>
    <property type="match status" value="1"/>
</dbReference>
<dbReference type="GO" id="GO:0016811">
    <property type="term" value="F:hydrolase activity, acting on carbon-nitrogen (but not peptide) bonds, in linear amides"/>
    <property type="evidence" value="ECO:0007669"/>
    <property type="project" value="InterPro"/>
</dbReference>
<protein>
    <submittedName>
        <fullName evidence="6">Penicillin amidase II</fullName>
    </submittedName>
</protein>
<dbReference type="InterPro" id="IPR023343">
    <property type="entry name" value="Penicillin_amidase_dom1"/>
</dbReference>
<dbReference type="InterPro" id="IPR043146">
    <property type="entry name" value="Penicillin_amidase_N_B-knob"/>
</dbReference>
<evidence type="ECO:0000256" key="3">
    <source>
        <dbReference type="ARBA" id="ARBA00023145"/>
    </source>
</evidence>
<evidence type="ECO:0000256" key="5">
    <source>
        <dbReference type="PIRSR" id="PIRSR001227-2"/>
    </source>
</evidence>
<dbReference type="AlphaFoldDB" id="A0A0E1X5Q5"/>
<dbReference type="PANTHER" id="PTHR34218">
    <property type="entry name" value="PEPTIDASE S45 PENICILLIN AMIDASE"/>
    <property type="match status" value="1"/>
</dbReference>
<dbReference type="InterPro" id="IPR043147">
    <property type="entry name" value="Penicillin_amidase_A-knob"/>
</dbReference>
<comment type="cofactor">
    <cofactor evidence="5">
        <name>Ca(2+)</name>
        <dbReference type="ChEBI" id="CHEBI:29108"/>
    </cofactor>
    <text evidence="5">Binds 1 Ca(2+) ion per dimer.</text>
</comment>
<name>A0A0E1X5Q5_9HYPH</name>
<reference evidence="6" key="1">
    <citation type="submission" date="2009-01" db="EMBL/GenBank/DDBJ databases">
        <title>The Genome Sequence of Brucella pinnipedialis M292/94/1.</title>
        <authorList>
            <consortium name="The Broad Institute Genome Sequencing Platform"/>
            <person name="Ward D."/>
            <person name="Young S.K."/>
            <person name="Kodira C.D."/>
            <person name="Zeng Q."/>
            <person name="Koehrsen M."/>
            <person name="Alvarado L."/>
            <person name="Berlin A."/>
            <person name="Borenstein D."/>
            <person name="Chen Z."/>
            <person name="Engels R."/>
            <person name="Freedman E."/>
            <person name="Gellesch M."/>
            <person name="Goldberg J."/>
            <person name="Griggs A."/>
            <person name="Gujja S."/>
            <person name="Heiman D."/>
            <person name="Hepburn T."/>
            <person name="Howarth C."/>
            <person name="Jen D."/>
            <person name="Larson L."/>
            <person name="Lewis B."/>
            <person name="Mehta T."/>
            <person name="Park D."/>
            <person name="Pearson M."/>
            <person name="Roberts A."/>
            <person name="Saif S."/>
            <person name="Shea T."/>
            <person name="Shenoy N."/>
            <person name="Sisk P."/>
            <person name="Stolte C."/>
            <person name="Sykes S."/>
            <person name="Walk T."/>
            <person name="White J."/>
            <person name="Yandava C."/>
            <person name="Whatmore A.M."/>
            <person name="Perrett L.L."/>
            <person name="O'Callaghan D."/>
            <person name="Nusbaum C."/>
            <person name="Galagan J."/>
            <person name="Birren B."/>
        </authorList>
    </citation>
    <scope>NUCLEOTIDE SEQUENCE [LARGE SCALE GENOMIC DNA]</scope>
    <source>
        <strain evidence="6">M292/94/1</strain>
    </source>
</reference>
<evidence type="ECO:0000256" key="1">
    <source>
        <dbReference type="ARBA" id="ARBA00006586"/>
    </source>
</evidence>
<dbReference type="Gene3D" id="3.60.20.10">
    <property type="entry name" value="Glutamine Phosphoribosylpyrophosphate, subunit 1, domain 1"/>
    <property type="match status" value="1"/>
</dbReference>
<feature type="binding site" evidence="5">
    <location>
        <position position="300"/>
    </location>
    <ligand>
        <name>Ca(2+)</name>
        <dbReference type="ChEBI" id="CHEBI:29108"/>
    </ligand>
</feature>
<dbReference type="Gene3D" id="1.10.10.2580">
    <property type="entry name" value="Penicillin Acylase III, Chain A, Domain 2"/>
    <property type="match status" value="1"/>
</dbReference>
<dbReference type="GO" id="GO:0046872">
    <property type="term" value="F:metal ion binding"/>
    <property type="evidence" value="ECO:0007669"/>
    <property type="project" value="UniProtKB-KW"/>
</dbReference>
<sequence>MNVASARPAVARQINLQGLSDTVEIDYDLWGIPHIYAHSMDDLFFGNGYAHAADRLWQMDAARRRALGRFAAWAGKEALSSDMLMRRLDLATVSRADYAALSPETQRMCERYAQGVNAWIDSGQLPAEYRLLGERPERWEGWHCVLVMRQRGILMGSLWFKLWRAAAFARIGPDCLHLLRYEDGGTERFVVPQEQSADRWSISLEELRPAIEGLMKLFPHDATGGGSNNWAVDARHSKTGMPIVAGDPHRAYEIPGMYAQIHLTCDSFDVLGLSVPGVPGFPHFAHNEEMAWCVTHAFADIHDLYVEDFSGLPHGAYRTEKGTEKAQHRVEAIQVRGGEDVQIDVWTTRHGPLILGSPEEGKGIALKSVQLQPGDRSLDCLLPMLTASSITEFYDMMEPWGLIDHNLVSADKKGNIGVLVRAKIPVRDRLNGWLPMPGWTGAHEWRGMLPFERSPREENPASGIVVTANNRTVPDDWPDYICTDCHPATRAKRIRSRLESETPFSPSDMLSILHDDVSAPAAEIAQKLRAITPKSEPARHLLSMLAGWQGDMAPNKLAPTAYMAIRQEMTRILARVSDLAGVADTEISRLPPGVSPFTHLWWALPDQLRRNDTSLLGGMSWDELLLEAVETVAQTFDPQPWGDAHRPIFRHPLAGAFPEQAAVLAPTSRYVGGDGDCVLATGSLPQSGATAAYGPVAKYIWDLADWDASSWVVFHGASGDPASPHYRDQNERWARGEQVPACYSRENVRANSARHLIMQPS</sequence>
<evidence type="ECO:0000256" key="4">
    <source>
        <dbReference type="PIRSR" id="PIRSR001227-1"/>
    </source>
</evidence>
<accession>A0A0E1X5Q5</accession>
<keyword evidence="5" id="KW-0479">Metal-binding</keyword>
<dbReference type="SUPFAM" id="SSF56235">
    <property type="entry name" value="N-terminal nucleophile aminohydrolases (Ntn hydrolases)"/>
    <property type="match status" value="1"/>
</dbReference>
<dbReference type="RefSeq" id="WP_006161695.1">
    <property type="nucleotide sequence ID" value="NZ_EQ999534.1"/>
</dbReference>
<dbReference type="Gene3D" id="1.10.1400.10">
    <property type="match status" value="1"/>
</dbReference>
<proteinExistence type="inferred from homology"/>
<dbReference type="HOGENOM" id="CLU_011790_0_1_5"/>
<dbReference type="InterPro" id="IPR002692">
    <property type="entry name" value="S45"/>
</dbReference>
<dbReference type="InterPro" id="IPR029055">
    <property type="entry name" value="Ntn_hydrolases_N"/>
</dbReference>
<keyword evidence="2" id="KW-0378">Hydrolase</keyword>
<gene>
    <name evidence="6" type="ORF">BALG_01870</name>
</gene>
<comment type="similarity">
    <text evidence="1">Belongs to the peptidase S45 family.</text>
</comment>
<feature type="active site" description="Nucleophile" evidence="4">
    <location>
        <position position="227"/>
    </location>
</feature>
<dbReference type="InterPro" id="IPR014395">
    <property type="entry name" value="Pen/GL7ACA/AHL_acylase"/>
</dbReference>
<evidence type="ECO:0000256" key="2">
    <source>
        <dbReference type="ARBA" id="ARBA00022801"/>
    </source>
</evidence>
<dbReference type="PANTHER" id="PTHR34218:SF4">
    <property type="entry name" value="ACYL-HOMOSERINE LACTONE ACYLASE QUIP"/>
    <property type="match status" value="1"/>
</dbReference>
<feature type="binding site" evidence="5">
    <location>
        <position position="303"/>
    </location>
    <ligand>
        <name>Ca(2+)</name>
        <dbReference type="ChEBI" id="CHEBI:29108"/>
    </ligand>
</feature>
<dbReference type="Proteomes" id="UP000004659">
    <property type="component" value="Unassembled WGS sequence"/>
</dbReference>
<dbReference type="EMBL" id="EQ999534">
    <property type="protein sequence ID" value="EEZ28517.1"/>
    <property type="molecule type" value="Genomic_DNA"/>
</dbReference>
<dbReference type="Pfam" id="PF01804">
    <property type="entry name" value="Penicil_amidase"/>
    <property type="match status" value="1"/>
</dbReference>
<dbReference type="MEROPS" id="S45.003"/>
<evidence type="ECO:0000313" key="6">
    <source>
        <dbReference type="EMBL" id="EEZ28517.1"/>
    </source>
</evidence>
<dbReference type="CDD" id="cd03747">
    <property type="entry name" value="Ntn_PGA_like"/>
    <property type="match status" value="1"/>
</dbReference>
<organism evidence="6">
    <name type="scientific">Brucella pinnipedialis M292/94/1</name>
    <dbReference type="NCBI Taxonomy" id="520462"/>
    <lineage>
        <taxon>Bacteria</taxon>
        <taxon>Pseudomonadati</taxon>
        <taxon>Pseudomonadota</taxon>
        <taxon>Alphaproteobacteria</taxon>
        <taxon>Hyphomicrobiales</taxon>
        <taxon>Brucellaceae</taxon>
        <taxon>Brucella/Ochrobactrum group</taxon>
        <taxon>Brucella</taxon>
    </lineage>
</organism>
<dbReference type="Gene3D" id="2.30.120.10">
    <property type="match status" value="1"/>
</dbReference>
<dbReference type="PIRSF" id="PIRSF001227">
    <property type="entry name" value="Pen_acylase"/>
    <property type="match status" value="1"/>
</dbReference>